<protein>
    <submittedName>
        <fullName evidence="1">Uncharacterized protein</fullName>
    </submittedName>
</protein>
<organism evidence="1">
    <name type="scientific">Schizaphis graminum</name>
    <name type="common">Green bug aphid</name>
    <dbReference type="NCBI Taxonomy" id="13262"/>
    <lineage>
        <taxon>Eukaryota</taxon>
        <taxon>Metazoa</taxon>
        <taxon>Ecdysozoa</taxon>
        <taxon>Arthropoda</taxon>
        <taxon>Hexapoda</taxon>
        <taxon>Insecta</taxon>
        <taxon>Pterygota</taxon>
        <taxon>Neoptera</taxon>
        <taxon>Paraneoptera</taxon>
        <taxon>Hemiptera</taxon>
        <taxon>Sternorrhyncha</taxon>
        <taxon>Aphidomorpha</taxon>
        <taxon>Aphidoidea</taxon>
        <taxon>Aphididae</taxon>
        <taxon>Aphidini</taxon>
        <taxon>Schizaphis</taxon>
    </lineage>
</organism>
<sequence length="135" mass="15690">MFFGLPFLPIHEVTEAFVDLMSICPPQDACTAFGDYIFDNYIEGQFSIEMWTHPINENITTRTTNGAERFHQGFNSEFYTTNPSVFMVIDVLKNIHIDTVTRMNQYHNGVQNIVRPIEKQKQVSKYIIVIFSIFN</sequence>
<accession>A0A2S2NI56</accession>
<evidence type="ECO:0000313" key="1">
    <source>
        <dbReference type="EMBL" id="MBY16835.1"/>
    </source>
</evidence>
<dbReference type="EMBL" id="GGMR01004216">
    <property type="protein sequence ID" value="MBY16835.1"/>
    <property type="molecule type" value="Transcribed_RNA"/>
</dbReference>
<dbReference type="AlphaFoldDB" id="A0A2S2NI56"/>
<name>A0A2S2NI56_SCHGA</name>
<reference evidence="1" key="1">
    <citation type="submission" date="2018-04" db="EMBL/GenBank/DDBJ databases">
        <title>Transcriptome of Schizaphis graminum biotype I.</title>
        <authorList>
            <person name="Scully E.D."/>
            <person name="Geib S.M."/>
            <person name="Palmer N.A."/>
            <person name="Koch K."/>
            <person name="Bradshaw J."/>
            <person name="Heng-Moss T."/>
            <person name="Sarath G."/>
        </authorList>
    </citation>
    <scope>NUCLEOTIDE SEQUENCE</scope>
</reference>
<proteinExistence type="predicted"/>
<gene>
    <name evidence="1" type="ORF">g.125782</name>
</gene>